<organism evidence="6 7">
    <name type="scientific">Claveliimonas bilis</name>
    <dbReference type="NCBI Taxonomy" id="3028070"/>
    <lineage>
        <taxon>Bacteria</taxon>
        <taxon>Bacillati</taxon>
        <taxon>Bacillota</taxon>
        <taxon>Clostridia</taxon>
        <taxon>Lachnospirales</taxon>
        <taxon>Lachnospiraceae</taxon>
        <taxon>Claveliimonas</taxon>
    </lineage>
</organism>
<dbReference type="SMART" id="SM01005">
    <property type="entry name" value="Ala_racemase_C"/>
    <property type="match status" value="1"/>
</dbReference>
<dbReference type="EC" id="5.1.1.1" evidence="4"/>
<dbReference type="Pfam" id="PF00842">
    <property type="entry name" value="Ala_racemase_C"/>
    <property type="match status" value="1"/>
</dbReference>
<protein>
    <recommendedName>
        <fullName evidence="4">Alanine racemase</fullName>
        <ecNumber evidence="4">5.1.1.1</ecNumber>
    </recommendedName>
</protein>
<reference evidence="7" key="1">
    <citation type="journal article" date="2023" name="Int. J. Syst. Evol. Microbiol.">
        <title>Claveliimonas bilis gen. nov., sp. nov., deoxycholic acid-producing bacteria isolated from human faeces, and reclassification of Sellimonas monacensis Zenner et al. 2021 as Claveliimonas monacensis comb. nov.</title>
        <authorList>
            <person name="Hisatomi A."/>
            <person name="Kastawa N.W.E.P.G."/>
            <person name="Song I."/>
            <person name="Ohkuma M."/>
            <person name="Fukiya S."/>
            <person name="Sakamoto M."/>
        </authorList>
    </citation>
    <scope>NUCLEOTIDE SEQUENCE [LARGE SCALE GENOMIC DNA]</scope>
    <source>
        <strain evidence="7">12BBH14</strain>
    </source>
</reference>
<evidence type="ECO:0000259" key="5">
    <source>
        <dbReference type="SMART" id="SM01005"/>
    </source>
</evidence>
<feature type="binding site" evidence="4">
    <location>
        <position position="138"/>
    </location>
    <ligand>
        <name>substrate</name>
    </ligand>
</feature>
<dbReference type="Gene3D" id="3.20.20.10">
    <property type="entry name" value="Alanine racemase"/>
    <property type="match status" value="1"/>
</dbReference>
<comment type="function">
    <text evidence="4">Catalyzes the interconversion of L-alanine and D-alanine. May also act on other amino acids.</text>
</comment>
<dbReference type="PANTHER" id="PTHR30511:SF0">
    <property type="entry name" value="ALANINE RACEMASE, CATABOLIC-RELATED"/>
    <property type="match status" value="1"/>
</dbReference>
<dbReference type="HAMAP" id="MF_01201">
    <property type="entry name" value="Ala_racemase"/>
    <property type="match status" value="1"/>
</dbReference>
<dbReference type="PANTHER" id="PTHR30511">
    <property type="entry name" value="ALANINE RACEMASE"/>
    <property type="match status" value="1"/>
</dbReference>
<gene>
    <name evidence="6" type="primary">alr</name>
    <name evidence="6" type="ORF">Lac1_18800</name>
</gene>
<evidence type="ECO:0000313" key="7">
    <source>
        <dbReference type="Proteomes" id="UP001305815"/>
    </source>
</evidence>
<dbReference type="InterPro" id="IPR009006">
    <property type="entry name" value="Ala_racemase/Decarboxylase_C"/>
</dbReference>
<comment type="pathway">
    <text evidence="4">Amino-acid biosynthesis; D-alanine biosynthesis; D-alanine from L-alanine: step 1/1.</text>
</comment>
<feature type="active site" description="Proton acceptor; specific for D-alanine" evidence="4">
    <location>
        <position position="38"/>
    </location>
</feature>
<dbReference type="CDD" id="cd00430">
    <property type="entry name" value="PLPDE_III_AR"/>
    <property type="match status" value="1"/>
</dbReference>
<keyword evidence="3 4" id="KW-0413">Isomerase</keyword>
<keyword evidence="2 4" id="KW-0663">Pyridoxal phosphate</keyword>
<comment type="catalytic activity">
    <reaction evidence="4">
        <text>L-alanine = D-alanine</text>
        <dbReference type="Rhea" id="RHEA:20249"/>
        <dbReference type="ChEBI" id="CHEBI:57416"/>
        <dbReference type="ChEBI" id="CHEBI:57972"/>
        <dbReference type="EC" id="5.1.1.1"/>
    </reaction>
</comment>
<dbReference type="Gene3D" id="2.40.37.10">
    <property type="entry name" value="Lyase, Ornithine Decarboxylase, Chain A, domain 1"/>
    <property type="match status" value="1"/>
</dbReference>
<sequence length="389" mass="44293">MKKYSRVCARIDLDAVEYNLDMMKQNIKEETKMIGVIKTDGYGHGAVQIARYVMEEKDYIWGYAVATLDEAVLLKKNQVKKPVLVLGCIFPDQRDIMIEQEVRMTCYTLEMAEDISKRAQKLNQKAYIHIKLDTGMSRLGFQITEESVEEICRIASLPNLVLEGMYSHFATADEADKTFTKKQLERYLWMKEKLEKRKVTFPYYHCSNSAGIIDVKEANMDLVRAGISTYGLYPSNEVEKKNVPLKPALQLISHVAHVKWVESGTPVSYGCTYVTKRKTRIATIPVGYGDGYPRSLSNKGYVLIRGKKAPILGRVCMDQFMVDVTDIDAVTFQDRVTLVGTDGGEDLPVEVLSDLSGRFNYEFVCDLGKRIPREFIRNGKVVEQMDYFA</sequence>
<keyword evidence="7" id="KW-1185">Reference proteome</keyword>
<dbReference type="InterPro" id="IPR000821">
    <property type="entry name" value="Ala_racemase"/>
</dbReference>
<dbReference type="InterPro" id="IPR011079">
    <property type="entry name" value="Ala_racemase_C"/>
</dbReference>
<evidence type="ECO:0000256" key="2">
    <source>
        <dbReference type="ARBA" id="ARBA00022898"/>
    </source>
</evidence>
<feature type="domain" description="Alanine racemase C-terminal" evidence="5">
    <location>
        <begin position="248"/>
        <end position="376"/>
    </location>
</feature>
<evidence type="ECO:0000256" key="1">
    <source>
        <dbReference type="ARBA" id="ARBA00001933"/>
    </source>
</evidence>
<feature type="modified residue" description="N6-(pyridoxal phosphate)lysine" evidence="4">
    <location>
        <position position="38"/>
    </location>
</feature>
<dbReference type="Pfam" id="PF01168">
    <property type="entry name" value="Ala_racemase_N"/>
    <property type="match status" value="1"/>
</dbReference>
<dbReference type="RefSeq" id="WP_316264741.1">
    <property type="nucleotide sequence ID" value="NZ_AP027742.1"/>
</dbReference>
<feature type="active site" description="Proton acceptor; specific for L-alanine" evidence="4">
    <location>
        <position position="269"/>
    </location>
</feature>
<proteinExistence type="inferred from homology"/>
<dbReference type="InterPro" id="IPR029066">
    <property type="entry name" value="PLP-binding_barrel"/>
</dbReference>
<feature type="binding site" evidence="4">
    <location>
        <position position="317"/>
    </location>
    <ligand>
        <name>substrate</name>
    </ligand>
</feature>
<dbReference type="PRINTS" id="PR00992">
    <property type="entry name" value="ALARACEMASE"/>
</dbReference>
<accession>A0ABN6Z3H5</accession>
<dbReference type="NCBIfam" id="TIGR00492">
    <property type="entry name" value="alr"/>
    <property type="match status" value="1"/>
</dbReference>
<comment type="cofactor">
    <cofactor evidence="1 4">
        <name>pyridoxal 5'-phosphate</name>
        <dbReference type="ChEBI" id="CHEBI:597326"/>
    </cofactor>
</comment>
<name>A0ABN6Z3H5_9FIRM</name>
<dbReference type="SUPFAM" id="SSF51419">
    <property type="entry name" value="PLP-binding barrel"/>
    <property type="match status" value="1"/>
</dbReference>
<evidence type="ECO:0000256" key="4">
    <source>
        <dbReference type="HAMAP-Rule" id="MF_01201"/>
    </source>
</evidence>
<dbReference type="EMBL" id="AP027742">
    <property type="protein sequence ID" value="BDZ77697.1"/>
    <property type="molecule type" value="Genomic_DNA"/>
</dbReference>
<evidence type="ECO:0000256" key="3">
    <source>
        <dbReference type="ARBA" id="ARBA00023235"/>
    </source>
</evidence>
<dbReference type="SUPFAM" id="SSF50621">
    <property type="entry name" value="Alanine racemase C-terminal domain-like"/>
    <property type="match status" value="1"/>
</dbReference>
<dbReference type="InterPro" id="IPR001608">
    <property type="entry name" value="Ala_racemase_N"/>
</dbReference>
<evidence type="ECO:0000313" key="6">
    <source>
        <dbReference type="EMBL" id="BDZ77697.1"/>
    </source>
</evidence>
<dbReference type="Proteomes" id="UP001305815">
    <property type="component" value="Chromosome"/>
</dbReference>
<comment type="similarity">
    <text evidence="4">Belongs to the alanine racemase family.</text>
</comment>